<dbReference type="GO" id="GO:0005634">
    <property type="term" value="C:nucleus"/>
    <property type="evidence" value="ECO:0007669"/>
    <property type="project" value="TreeGrafter"/>
</dbReference>
<dbReference type="PANTHER" id="PTHR13060:SF0">
    <property type="entry name" value="PROTEIN ECDYSONELESS HOMOLOG"/>
    <property type="match status" value="1"/>
</dbReference>
<feature type="compositionally biased region" description="Polar residues" evidence="1">
    <location>
        <begin position="573"/>
        <end position="586"/>
    </location>
</feature>
<feature type="compositionally biased region" description="Basic and acidic residues" evidence="1">
    <location>
        <begin position="502"/>
        <end position="516"/>
    </location>
</feature>
<reference evidence="2 3" key="2">
    <citation type="submission" date="2021-10" db="EMBL/GenBank/DDBJ databases">
        <authorList>
            <person name="Piombo E."/>
        </authorList>
    </citation>
    <scope>NUCLEOTIDE SEQUENCE [LARGE SCALE GENOMIC DNA]</scope>
</reference>
<evidence type="ECO:0000256" key="1">
    <source>
        <dbReference type="SAM" id="MobiDB-lite"/>
    </source>
</evidence>
<comment type="caution">
    <text evidence="2">The sequence shown here is derived from an EMBL/GenBank/DDBJ whole genome shotgun (WGS) entry which is preliminary data.</text>
</comment>
<reference evidence="3" key="1">
    <citation type="submission" date="2019-06" db="EMBL/GenBank/DDBJ databases">
        <authorList>
            <person name="Broberg M."/>
        </authorList>
    </citation>
    <scope>NUCLEOTIDE SEQUENCE [LARGE SCALE GENOMIC DNA]</scope>
</reference>
<feature type="compositionally biased region" description="Acidic residues" evidence="1">
    <location>
        <begin position="428"/>
        <end position="460"/>
    </location>
</feature>
<evidence type="ECO:0000313" key="3">
    <source>
        <dbReference type="Proteomes" id="UP000754883"/>
    </source>
</evidence>
<dbReference type="InterPro" id="IPR010770">
    <property type="entry name" value="Ecd"/>
</dbReference>
<feature type="compositionally biased region" description="Acidic residues" evidence="1">
    <location>
        <begin position="551"/>
        <end position="560"/>
    </location>
</feature>
<keyword evidence="3" id="KW-1185">Reference proteome</keyword>
<sequence>MEDAEPQTLPGFEKEITENVVEYLIFCIEPNSDARKTLSRLETVRKAAIQNCQSLTKDYLWQREEFNLELKNEGGLIYLRGATDYGDAVEDEWLIVHLLRELTRSHPNIWVRVFDSDGEFLLVEAANVLPKWLSPEIDHNRVWVHDGKLFIIPFKEHSPEIPRALSLPLALDFIKTKKDQLVHSEFIESEAFYRLEKYPAQISQSLHHSLVTIPRKLAYIIHKIPKSVPPAVEAFYTRDALALKPILSPSHTFVFPPEDFVTVSVKFSKVLFAQIRSQRFEPPPKWEAPLQAQRKQDTTATEQDHYALDNGTKLTCGFEILAAKAAQHPSRVVRELALELEDLEEDGDEVLPSDDDIRGWPAFDRADPEAWLDINYEDFENELSGKRKGQAKGSSEGFGDADAQANLRKIVSRFEAFLNDDQAGVDGVELDEMDEDDDDDLDSEEDSDAEDKEVSFDEEEFAKMMREMMGLPSPDIPTQSKNKAGKGTKKADLVESDDEDEDIRKLASEMEAELNKHGVLKLDPPKEKRAHIQDKGKSPQDDTKGAGSTNTEEDSDEEIQVDYNLAKNILESFKSQGGMSGPTSNLLGMMGVQLPRDEDDEADQASHKAGSSSQGKR</sequence>
<dbReference type="Pfam" id="PF07093">
    <property type="entry name" value="SGT1"/>
    <property type="match status" value="1"/>
</dbReference>
<dbReference type="AlphaFoldDB" id="A0A9N9UL44"/>
<accession>A0A9N9UL44</accession>
<evidence type="ECO:0000313" key="2">
    <source>
        <dbReference type="EMBL" id="CAG9991332.1"/>
    </source>
</evidence>
<feature type="region of interest" description="Disordered" evidence="1">
    <location>
        <begin position="423"/>
        <end position="617"/>
    </location>
</feature>
<dbReference type="PANTHER" id="PTHR13060">
    <property type="entry name" value="SGT1 PROTEIN HSGT1 SUPPRESSOR OF GCR2"/>
    <property type="match status" value="1"/>
</dbReference>
<proteinExistence type="predicted"/>
<name>A0A9N9UL44_9HYPO</name>
<gene>
    <name evidence="2" type="ORF">CBYS24578_00006143</name>
</gene>
<protein>
    <recommendedName>
        <fullName evidence="4">Protein SGT1</fullName>
    </recommendedName>
</protein>
<dbReference type="EMBL" id="CABFNO020001479">
    <property type="protein sequence ID" value="CAG9991332.1"/>
    <property type="molecule type" value="Genomic_DNA"/>
</dbReference>
<dbReference type="Proteomes" id="UP000754883">
    <property type="component" value="Unassembled WGS sequence"/>
</dbReference>
<dbReference type="OrthoDB" id="27237at2759"/>
<evidence type="ECO:0008006" key="4">
    <source>
        <dbReference type="Google" id="ProtNLM"/>
    </source>
</evidence>
<organism evidence="2 3">
    <name type="scientific">Clonostachys byssicola</name>
    <dbReference type="NCBI Taxonomy" id="160290"/>
    <lineage>
        <taxon>Eukaryota</taxon>
        <taxon>Fungi</taxon>
        <taxon>Dikarya</taxon>
        <taxon>Ascomycota</taxon>
        <taxon>Pezizomycotina</taxon>
        <taxon>Sordariomycetes</taxon>
        <taxon>Hypocreomycetidae</taxon>
        <taxon>Hypocreales</taxon>
        <taxon>Bionectriaceae</taxon>
        <taxon>Clonostachys</taxon>
    </lineage>
</organism>
<feature type="compositionally biased region" description="Basic and acidic residues" evidence="1">
    <location>
        <begin position="523"/>
        <end position="544"/>
    </location>
</feature>